<sequence length="49" mass="5473">DGYRQSGTASPRSADRTHHRQPRQGRDRAARARLRAHPRQCAAPRAAVV</sequence>
<evidence type="ECO:0000313" key="2">
    <source>
        <dbReference type="EMBL" id="CAA9342743.1"/>
    </source>
</evidence>
<dbReference type="EMBL" id="CADCUA010000537">
    <property type="protein sequence ID" value="CAA9342743.1"/>
    <property type="molecule type" value="Genomic_DNA"/>
</dbReference>
<proteinExistence type="predicted"/>
<keyword evidence="2" id="KW-0808">Transferase</keyword>
<dbReference type="GO" id="GO:0000428">
    <property type="term" value="C:DNA-directed RNA polymerase complex"/>
    <property type="evidence" value="ECO:0007669"/>
    <property type="project" value="UniProtKB-KW"/>
</dbReference>
<reference evidence="2" key="1">
    <citation type="submission" date="2020-02" db="EMBL/GenBank/DDBJ databases">
        <authorList>
            <person name="Meier V. D."/>
        </authorList>
    </citation>
    <scope>NUCLEOTIDE SEQUENCE</scope>
    <source>
        <strain evidence="2">AVDCRST_MAG71</strain>
    </source>
</reference>
<name>A0A6J4M027_9GAMM</name>
<dbReference type="GO" id="GO:0003899">
    <property type="term" value="F:DNA-directed RNA polymerase activity"/>
    <property type="evidence" value="ECO:0007669"/>
    <property type="project" value="UniProtKB-EC"/>
</dbReference>
<evidence type="ECO:0000256" key="1">
    <source>
        <dbReference type="SAM" id="MobiDB-lite"/>
    </source>
</evidence>
<keyword evidence="2" id="KW-0548">Nucleotidyltransferase</keyword>
<keyword evidence="2" id="KW-0240">DNA-directed RNA polymerase</keyword>
<feature type="region of interest" description="Disordered" evidence="1">
    <location>
        <begin position="1"/>
        <end position="49"/>
    </location>
</feature>
<organism evidence="2">
    <name type="scientific">uncultured Lysobacter sp</name>
    <dbReference type="NCBI Taxonomy" id="271060"/>
    <lineage>
        <taxon>Bacteria</taxon>
        <taxon>Pseudomonadati</taxon>
        <taxon>Pseudomonadota</taxon>
        <taxon>Gammaproteobacteria</taxon>
        <taxon>Lysobacterales</taxon>
        <taxon>Lysobacteraceae</taxon>
        <taxon>Lysobacter</taxon>
        <taxon>environmental samples</taxon>
    </lineage>
</organism>
<keyword evidence="2" id="KW-0804">Transcription</keyword>
<gene>
    <name evidence="2" type="ORF">AVDCRST_MAG71-2334</name>
</gene>
<protein>
    <submittedName>
        <fullName evidence="2">DNA-directed RNA polymerase alpha subunit</fullName>
        <ecNumber evidence="2">2.7.7.6</ecNumber>
    </submittedName>
</protein>
<dbReference type="AlphaFoldDB" id="A0A6J4M027"/>
<dbReference type="EC" id="2.7.7.6" evidence="2"/>
<accession>A0A6J4M027</accession>
<feature type="compositionally biased region" description="Polar residues" evidence="1">
    <location>
        <begin position="1"/>
        <end position="11"/>
    </location>
</feature>
<feature type="non-terminal residue" evidence="2">
    <location>
        <position position="49"/>
    </location>
</feature>
<feature type="non-terminal residue" evidence="2">
    <location>
        <position position="1"/>
    </location>
</feature>